<evidence type="ECO:0000313" key="1">
    <source>
        <dbReference type="EMBL" id="KAJ7710731.1"/>
    </source>
</evidence>
<name>A0AAD7H347_MYCRO</name>
<accession>A0AAD7H347</accession>
<dbReference type="Proteomes" id="UP001221757">
    <property type="component" value="Unassembled WGS sequence"/>
</dbReference>
<dbReference type="EMBL" id="JARKIE010000001">
    <property type="protein sequence ID" value="KAJ7710731.1"/>
    <property type="molecule type" value="Genomic_DNA"/>
</dbReference>
<protein>
    <submittedName>
        <fullName evidence="1">Uncharacterized protein</fullName>
    </submittedName>
</protein>
<reference evidence="1" key="1">
    <citation type="submission" date="2023-03" db="EMBL/GenBank/DDBJ databases">
        <title>Massive genome expansion in bonnet fungi (Mycena s.s.) driven by repeated elements and novel gene families across ecological guilds.</title>
        <authorList>
            <consortium name="Lawrence Berkeley National Laboratory"/>
            <person name="Harder C.B."/>
            <person name="Miyauchi S."/>
            <person name="Viragh M."/>
            <person name="Kuo A."/>
            <person name="Thoen E."/>
            <person name="Andreopoulos B."/>
            <person name="Lu D."/>
            <person name="Skrede I."/>
            <person name="Drula E."/>
            <person name="Henrissat B."/>
            <person name="Morin E."/>
            <person name="Kohler A."/>
            <person name="Barry K."/>
            <person name="LaButti K."/>
            <person name="Morin E."/>
            <person name="Salamov A."/>
            <person name="Lipzen A."/>
            <person name="Mereny Z."/>
            <person name="Hegedus B."/>
            <person name="Baldrian P."/>
            <person name="Stursova M."/>
            <person name="Weitz H."/>
            <person name="Taylor A."/>
            <person name="Grigoriev I.V."/>
            <person name="Nagy L.G."/>
            <person name="Martin F."/>
            <person name="Kauserud H."/>
        </authorList>
    </citation>
    <scope>NUCLEOTIDE SEQUENCE</scope>
    <source>
        <strain evidence="1">CBHHK067</strain>
    </source>
</reference>
<comment type="caution">
    <text evidence="1">The sequence shown here is derived from an EMBL/GenBank/DDBJ whole genome shotgun (WGS) entry which is preliminary data.</text>
</comment>
<gene>
    <name evidence="1" type="ORF">B0H17DRAFT_1123845</name>
</gene>
<organism evidence="1 2">
    <name type="scientific">Mycena rosella</name>
    <name type="common">Pink bonnet</name>
    <name type="synonym">Agaricus rosellus</name>
    <dbReference type="NCBI Taxonomy" id="1033263"/>
    <lineage>
        <taxon>Eukaryota</taxon>
        <taxon>Fungi</taxon>
        <taxon>Dikarya</taxon>
        <taxon>Basidiomycota</taxon>
        <taxon>Agaricomycotina</taxon>
        <taxon>Agaricomycetes</taxon>
        <taxon>Agaricomycetidae</taxon>
        <taxon>Agaricales</taxon>
        <taxon>Marasmiineae</taxon>
        <taxon>Mycenaceae</taxon>
        <taxon>Mycena</taxon>
    </lineage>
</organism>
<proteinExistence type="predicted"/>
<sequence>MYVDDINSWVRAWEEERSGRGAIDVSMVWPVQVPVMHEVRGRRHREYQEVMEIIDSSYTRGDKVNLPAGSASTSMRKVREAFSEEPEKKISHLTVKTLTNYLCGVGGEQHLKKDRTRRSGEFRRTGTAAQDKRELCAGYIENHRTAEGRTRSTVQRAEIPEVKIHSRANRDLAYRGLKDGRHWRSRDRAVGEVVAVVVVRKKDLESRHVDRSTADAAVELTYAKKADTKHEAVLKLLPKVTGEALVTMFAEWAVARKTFLDWVSAGQRLTILCAAGTMFLLPVIAALDLRTYITRTCTEEDIISAANTLCEVKRELIL</sequence>
<keyword evidence="2" id="KW-1185">Reference proteome</keyword>
<evidence type="ECO:0000313" key="2">
    <source>
        <dbReference type="Proteomes" id="UP001221757"/>
    </source>
</evidence>
<dbReference type="AlphaFoldDB" id="A0AAD7H347"/>